<evidence type="ECO:0000256" key="17">
    <source>
        <dbReference type="ARBA" id="ARBA00049531"/>
    </source>
</evidence>
<keyword evidence="14 20" id="KW-0472">Membrane</keyword>
<evidence type="ECO:0000256" key="2">
    <source>
        <dbReference type="ARBA" id="ARBA00006636"/>
    </source>
</evidence>
<dbReference type="Pfam" id="PF00027">
    <property type="entry name" value="cNMP_binding"/>
    <property type="match status" value="2"/>
</dbReference>
<feature type="transmembrane region" description="Helical" evidence="20">
    <location>
        <begin position="48"/>
        <end position="68"/>
    </location>
</feature>
<evidence type="ECO:0000256" key="3">
    <source>
        <dbReference type="ARBA" id="ARBA00011476"/>
    </source>
</evidence>
<dbReference type="InterPro" id="IPR001423">
    <property type="entry name" value="LysoPLipase_patatin_CS"/>
</dbReference>
<reference evidence="23" key="1">
    <citation type="submission" date="2020-03" db="EMBL/GenBank/DDBJ databases">
        <title>Transcriptomic Profiling of the Digestive Tract of the Rat Flea, Xenopsylla cheopis, Following Blood Feeding and Infection with Yersinia pestis.</title>
        <authorList>
            <person name="Bland D.M."/>
            <person name="Martens C.A."/>
            <person name="Virtaneva K."/>
            <person name="Kanakabandi K."/>
            <person name="Long D."/>
            <person name="Rosenke R."/>
            <person name="Saturday G.A."/>
            <person name="Hoyt F.H."/>
            <person name="Bruno D.P."/>
            <person name="Ribeiro J.M.C."/>
            <person name="Hinnebusch J."/>
        </authorList>
    </citation>
    <scope>NUCLEOTIDE SEQUENCE</scope>
</reference>
<keyword evidence="8 18" id="KW-0378">Hydrolase</keyword>
<evidence type="ECO:0000256" key="19">
    <source>
        <dbReference type="SAM" id="MobiDB-lite"/>
    </source>
</evidence>
<evidence type="ECO:0000256" key="14">
    <source>
        <dbReference type="ARBA" id="ARBA00023136"/>
    </source>
</evidence>
<dbReference type="GO" id="GO:0007399">
    <property type="term" value="P:nervous system development"/>
    <property type="evidence" value="ECO:0007669"/>
    <property type="project" value="UniProtKB-KW"/>
</dbReference>
<comment type="function">
    <text evidence="15">Phospholipase B that deacylates intracellular phosphatidylcholine (PtdCho), generating glycerophosphocholine (GroPtdCho). This deacylation occurs at both sn-2 and sn-1 positions of PtdCho. Its specific chemical modification by certain organophosphorus (OP) compounds leads to distal axonopathy. Plays a role in the signaling mechanism between neurons and glia that regulates glia wrapping during development of the adult brain. Essential for membrane lipid homeostasis and cell survival in both neurons and glia of the adult brain.</text>
</comment>
<evidence type="ECO:0000256" key="18">
    <source>
        <dbReference type="PROSITE-ProRule" id="PRU01161"/>
    </source>
</evidence>
<dbReference type="InterPro" id="IPR000595">
    <property type="entry name" value="cNMP-bd_dom"/>
</dbReference>
<dbReference type="InterPro" id="IPR014710">
    <property type="entry name" value="RmlC-like_jellyroll"/>
</dbReference>
<feature type="region of interest" description="Disordered" evidence="19">
    <location>
        <begin position="1291"/>
        <end position="1343"/>
    </location>
</feature>
<dbReference type="Gene3D" id="2.60.120.10">
    <property type="entry name" value="Jelly Rolls"/>
    <property type="match status" value="3"/>
</dbReference>
<dbReference type="SUPFAM" id="SSF52151">
    <property type="entry name" value="FabD/lysophospholipase-like"/>
    <property type="match status" value="1"/>
</dbReference>
<accession>A0A6M2DEI5</accession>
<keyword evidence="6" id="KW-0597">Phosphoprotein</keyword>
<dbReference type="SMART" id="SM00100">
    <property type="entry name" value="cNMP"/>
    <property type="match status" value="2"/>
</dbReference>
<evidence type="ECO:0000256" key="1">
    <source>
        <dbReference type="ARBA" id="ARBA00004115"/>
    </source>
</evidence>
<dbReference type="InterPro" id="IPR018490">
    <property type="entry name" value="cNMP-bd_dom_sf"/>
</dbReference>
<dbReference type="PROSITE" id="PS50042">
    <property type="entry name" value="CNMP_BINDING_3"/>
    <property type="match status" value="2"/>
</dbReference>
<name>A0A6M2DEI5_XENCH</name>
<protein>
    <recommendedName>
        <fullName evidence="5">Neuropathy target esterase sws</fullName>
        <ecNumber evidence="4">3.1.1.5</ecNumber>
    </recommendedName>
    <alternativeName>
        <fullName evidence="16">Swiss cheese</fullName>
    </alternativeName>
</protein>
<dbReference type="GO" id="GO:0016042">
    <property type="term" value="P:lipid catabolic process"/>
    <property type="evidence" value="ECO:0007669"/>
    <property type="project" value="UniProtKB-UniRule"/>
</dbReference>
<dbReference type="GO" id="GO:0004622">
    <property type="term" value="F:phosphatidylcholine lysophospholipase activity"/>
    <property type="evidence" value="ECO:0007669"/>
    <property type="project" value="UniProtKB-EC"/>
</dbReference>
<evidence type="ECO:0000256" key="4">
    <source>
        <dbReference type="ARBA" id="ARBA00013274"/>
    </source>
</evidence>
<dbReference type="Gene3D" id="3.40.1090.10">
    <property type="entry name" value="Cytosolic phospholipase A2 catalytic domain"/>
    <property type="match status" value="1"/>
</dbReference>
<feature type="domain" description="PNPLA" evidence="22">
    <location>
        <begin position="974"/>
        <end position="1140"/>
    </location>
</feature>
<feature type="domain" description="Cyclic nucleotide-binding" evidence="21">
    <location>
        <begin position="181"/>
        <end position="308"/>
    </location>
</feature>
<dbReference type="EMBL" id="GIIL01000810">
    <property type="protein sequence ID" value="NOV44536.1"/>
    <property type="molecule type" value="Transcribed_RNA"/>
</dbReference>
<feature type="region of interest" description="Disordered" evidence="19">
    <location>
        <begin position="1256"/>
        <end position="1275"/>
    </location>
</feature>
<evidence type="ECO:0000256" key="15">
    <source>
        <dbReference type="ARBA" id="ARBA00025020"/>
    </source>
</evidence>
<evidence type="ECO:0000256" key="20">
    <source>
        <dbReference type="SAM" id="Phobius"/>
    </source>
</evidence>
<dbReference type="PROSITE" id="PS01237">
    <property type="entry name" value="UPF0028"/>
    <property type="match status" value="1"/>
</dbReference>
<proteinExistence type="inferred from homology"/>
<dbReference type="Pfam" id="PF24179">
    <property type="entry name" value="NTE_Ploop"/>
    <property type="match status" value="1"/>
</dbReference>
<dbReference type="EC" id="3.1.1.5" evidence="4"/>
<feature type="short sequence motif" description="DGA/G" evidence="18">
    <location>
        <begin position="1127"/>
        <end position="1129"/>
    </location>
</feature>
<evidence type="ECO:0000259" key="22">
    <source>
        <dbReference type="PROSITE" id="PS51635"/>
    </source>
</evidence>
<feature type="region of interest" description="Disordered" evidence="19">
    <location>
        <begin position="409"/>
        <end position="440"/>
    </location>
</feature>
<evidence type="ECO:0000256" key="6">
    <source>
        <dbReference type="ARBA" id="ARBA00022553"/>
    </source>
</evidence>
<evidence type="ECO:0000256" key="8">
    <source>
        <dbReference type="ARBA" id="ARBA00022801"/>
    </source>
</evidence>
<keyword evidence="11 18" id="KW-0442">Lipid degradation</keyword>
<keyword evidence="10" id="KW-0524">Neurogenesis</keyword>
<feature type="compositionally biased region" description="Low complexity" evidence="19">
    <location>
        <begin position="418"/>
        <end position="428"/>
    </location>
</feature>
<evidence type="ECO:0000256" key="13">
    <source>
        <dbReference type="ARBA" id="ARBA00023098"/>
    </source>
</evidence>
<evidence type="ECO:0000259" key="21">
    <source>
        <dbReference type="PROSITE" id="PS50042"/>
    </source>
</evidence>
<dbReference type="InterPro" id="IPR050301">
    <property type="entry name" value="NTE"/>
</dbReference>
<dbReference type="PANTHER" id="PTHR14226">
    <property type="entry name" value="NEUROPATHY TARGET ESTERASE/SWISS CHEESE D.MELANOGASTER"/>
    <property type="match status" value="1"/>
</dbReference>
<dbReference type="GO" id="GO:0046470">
    <property type="term" value="P:phosphatidylcholine metabolic process"/>
    <property type="evidence" value="ECO:0007669"/>
    <property type="project" value="InterPro"/>
</dbReference>
<comment type="similarity">
    <text evidence="2">Belongs to the NTE family.</text>
</comment>
<feature type="compositionally biased region" description="Polar residues" evidence="19">
    <location>
        <begin position="1261"/>
        <end position="1275"/>
    </location>
</feature>
<feature type="compositionally biased region" description="Basic and acidic residues" evidence="19">
    <location>
        <begin position="359"/>
        <end position="368"/>
    </location>
</feature>
<evidence type="ECO:0000256" key="10">
    <source>
        <dbReference type="ARBA" id="ARBA00022902"/>
    </source>
</evidence>
<feature type="short sequence motif" description="GXSXG" evidence="18">
    <location>
        <begin position="1005"/>
        <end position="1009"/>
    </location>
</feature>
<evidence type="ECO:0000256" key="11">
    <source>
        <dbReference type="ARBA" id="ARBA00022963"/>
    </source>
</evidence>
<dbReference type="FunFam" id="2.60.120.10:FF:000012">
    <property type="entry name" value="neuropathy target esterase isoform X2"/>
    <property type="match status" value="1"/>
</dbReference>
<comment type="catalytic activity">
    <reaction evidence="17">
        <text>a 1-acyl-sn-glycero-3-phosphocholine + H2O = sn-glycerol 3-phosphocholine + a fatty acid + H(+)</text>
        <dbReference type="Rhea" id="RHEA:15177"/>
        <dbReference type="ChEBI" id="CHEBI:15377"/>
        <dbReference type="ChEBI" id="CHEBI:15378"/>
        <dbReference type="ChEBI" id="CHEBI:16870"/>
        <dbReference type="ChEBI" id="CHEBI:28868"/>
        <dbReference type="ChEBI" id="CHEBI:58168"/>
        <dbReference type="EC" id="3.1.1.5"/>
    </reaction>
</comment>
<dbReference type="Pfam" id="PF01734">
    <property type="entry name" value="Patatin"/>
    <property type="match status" value="1"/>
</dbReference>
<feature type="compositionally biased region" description="Polar residues" evidence="19">
    <location>
        <begin position="1319"/>
        <end position="1328"/>
    </location>
</feature>
<feature type="short sequence motif" description="GXGXXG" evidence="18">
    <location>
        <begin position="978"/>
        <end position="983"/>
    </location>
</feature>
<dbReference type="FunFam" id="2.60.120.10:FF:000010">
    <property type="entry name" value="neuropathy target esterase isoform X1"/>
    <property type="match status" value="1"/>
</dbReference>
<feature type="domain" description="Cyclic nucleotide-binding" evidence="21">
    <location>
        <begin position="618"/>
        <end position="745"/>
    </location>
</feature>
<dbReference type="GO" id="GO:0005789">
    <property type="term" value="C:endoplasmic reticulum membrane"/>
    <property type="evidence" value="ECO:0007669"/>
    <property type="project" value="UniProtKB-SubCell"/>
</dbReference>
<evidence type="ECO:0000256" key="5">
    <source>
        <dbReference type="ARBA" id="ARBA00019369"/>
    </source>
</evidence>
<keyword evidence="13 18" id="KW-0443">Lipid metabolism</keyword>
<organism evidence="23">
    <name type="scientific">Xenopsylla cheopis</name>
    <name type="common">Oriental rat flea</name>
    <name type="synonym">Pulex cheopis</name>
    <dbReference type="NCBI Taxonomy" id="163159"/>
    <lineage>
        <taxon>Eukaryota</taxon>
        <taxon>Metazoa</taxon>
        <taxon>Ecdysozoa</taxon>
        <taxon>Arthropoda</taxon>
        <taxon>Hexapoda</taxon>
        <taxon>Insecta</taxon>
        <taxon>Pterygota</taxon>
        <taxon>Neoptera</taxon>
        <taxon>Endopterygota</taxon>
        <taxon>Siphonaptera</taxon>
        <taxon>Pulicidae</taxon>
        <taxon>Xenopsyllinae</taxon>
        <taxon>Xenopsylla</taxon>
    </lineage>
</organism>
<dbReference type="PANTHER" id="PTHR14226:SF29">
    <property type="entry name" value="NEUROPATHY TARGET ESTERASE SWS"/>
    <property type="match status" value="1"/>
</dbReference>
<keyword evidence="12 20" id="KW-1133">Transmembrane helix</keyword>
<feature type="active site" description="Proton acceptor" evidence="18">
    <location>
        <position position="1127"/>
    </location>
</feature>
<evidence type="ECO:0000256" key="9">
    <source>
        <dbReference type="ARBA" id="ARBA00022824"/>
    </source>
</evidence>
<evidence type="ECO:0000313" key="23">
    <source>
        <dbReference type="EMBL" id="NOV44536.1"/>
    </source>
</evidence>
<dbReference type="CDD" id="cd00038">
    <property type="entry name" value="CAP_ED"/>
    <property type="match status" value="2"/>
</dbReference>
<comment type="subunit">
    <text evidence="3">Interacts with Pka-C3; interaction inhibits the catalytic function of Pka-C3 and the esterase activity of sws.</text>
</comment>
<dbReference type="InterPro" id="IPR016035">
    <property type="entry name" value="Acyl_Trfase/lysoPLipase"/>
</dbReference>
<comment type="subcellular location">
    <subcellularLocation>
        <location evidence="1">Endoplasmic reticulum membrane</location>
        <topology evidence="1">Single-pass type I membrane protein</topology>
    </subcellularLocation>
</comment>
<evidence type="ECO:0000256" key="7">
    <source>
        <dbReference type="ARBA" id="ARBA00022692"/>
    </source>
</evidence>
<evidence type="ECO:0000256" key="12">
    <source>
        <dbReference type="ARBA" id="ARBA00022989"/>
    </source>
</evidence>
<keyword evidence="7 20" id="KW-0812">Transmembrane</keyword>
<dbReference type="CDD" id="cd07225">
    <property type="entry name" value="Pat_PNPLA6_PNPLA7"/>
    <property type="match status" value="1"/>
</dbReference>
<dbReference type="FunFam" id="3.40.1090.10:FF:000001">
    <property type="entry name" value="neuropathy target esterase isoform X2"/>
    <property type="match status" value="1"/>
</dbReference>
<feature type="region of interest" description="Disordered" evidence="19">
    <location>
        <begin position="331"/>
        <end position="374"/>
    </location>
</feature>
<dbReference type="InterPro" id="IPR056556">
    <property type="entry name" value="NTE1_P-loop_dom"/>
</dbReference>
<sequence>MDTEILLTIQDFMKMDILPLLVGQDRNFSTIILDTWLGGALTVLAENTAISCFVIFFCACIVISFLYLNKVKHTDMQPMSAMSSISLQNSSLRFRKRDKMLYYGRRMLRKVKSISGHAYGGQGKKRKIVMRFARRLLQLQKDYTPVHLKVLEPPAEYLEEEKISDVHVPPDALYMLQSIRVFGHFDKPVFLRLCKHVEIVSLKEDEFLFQIGDADENVYVVQSGLLNVTVTSQESGTLSLKYVRPGDSVTSLLSFTDWLTGHPNPYKTISAVAMEPSQVIKLPMSAFQDIFKDSPDRFVRVMQVIMVRLQRVTFTALHQYLGLSSELITSSSSTGGRRKISHLPTAGFSPGSHRLTRQSTRERTDYHEQVTSQSRISRIPSDWHEGYTHHRLSMSGPEHMPNLEQLLNPTLTSNDQGAATTDTTPTATLSPQEPPVVTGDTSLGTQDSLPQQPTCDAEVMRVAIEGIARELGLSGDRSLLEGRVEVRDVSAGTVLMREESAKEIGLIYVMSGHLTATQRPLSSLALANTGPCMGGGVSMGTQMGTSGGSNAGTSGTGGVPSGPPEVHMFSAYTGEMIGGLAVLTGEPSFFNIKAKHSSKIAIISKTTCYTIMRERPHVVLHISHSVVKRLTPFVRQVDFALDWQFIESGRAVYRQGDESDSTYIVLSGRVRSVIKHENGKKELVGEYGKGDMVGIVEMVSGQPRGTTVMAIRDSELAKLPEGLFNAIKLKYPIVVSRLISLLGQKIMGTWQNPQIHRPLNTGGERTLRQQNFSTVALVPVSDDVPLTAFAYELYHSLCAIGPTLRLTSEVMRKTLGAGIMDANSEYRLSGWLAQQEDQHRMSLYQCDNGLTPWTQRCVRQADIVLIVGLGERAPSVGKIEKEIERLAMRTQKELVLLHREVLGAPCRPQNTVAWLNMRNWVSSHHHIQCPKRMFTRKSQYRINELYSKVLMSEPNLHSDFSRLARWLTGTSVGLVLGGGGARGAAHVGMVRAIQEAGIPIDMVGGVSIGSFIGALWCSEKNITTVTQKAREWARKTNQWWRTLLDLTYPITSMFSGRDFNQTIRGTFGDTHIEDLWLPFFTLTTDLTDSCMRVHRHGSLWRYVRASMSLSGYMPPLCDPADGHLLMDGGYVNNLPADVMRAQGAHSILAIDVGSQDDTDLTDYGDNLSGWWLLWKRWNPFTEPVKVPNLPDIQSRLAYVSCVRQLEEVKASDYCEYLRPPIDRYKTLQFGSFDEIKDVGYRYGKAYFDDQRKSGALPKFRTGNTTSNRATEQTQPEFTFTDLAQMMCQVPRSYHDSDTSSSDDEYEEGTGYRSEPSGRSYHSTSSTRRALSENELEDSESEYA</sequence>
<dbReference type="InterPro" id="IPR002641">
    <property type="entry name" value="PNPLA_dom"/>
</dbReference>
<dbReference type="SUPFAM" id="SSF51206">
    <property type="entry name" value="cAMP-binding domain-like"/>
    <property type="match status" value="3"/>
</dbReference>
<evidence type="ECO:0000256" key="16">
    <source>
        <dbReference type="ARBA" id="ARBA00030862"/>
    </source>
</evidence>
<feature type="active site" description="Nucleophile" evidence="18">
    <location>
        <position position="1007"/>
    </location>
</feature>
<dbReference type="PROSITE" id="PS51635">
    <property type="entry name" value="PNPLA"/>
    <property type="match status" value="1"/>
</dbReference>
<keyword evidence="9" id="KW-0256">Endoplasmic reticulum</keyword>
<feature type="compositionally biased region" description="Acidic residues" evidence="19">
    <location>
        <begin position="1333"/>
        <end position="1343"/>
    </location>
</feature>